<feature type="compositionally biased region" description="Basic and acidic residues" evidence="7">
    <location>
        <begin position="396"/>
        <end position="408"/>
    </location>
</feature>
<feature type="compositionally biased region" description="Basic residues" evidence="7">
    <location>
        <begin position="536"/>
        <end position="552"/>
    </location>
</feature>
<feature type="compositionally biased region" description="Basic and acidic residues" evidence="7">
    <location>
        <begin position="136"/>
        <end position="147"/>
    </location>
</feature>
<feature type="compositionally biased region" description="Basic and acidic residues" evidence="7">
    <location>
        <begin position="425"/>
        <end position="459"/>
    </location>
</feature>
<keyword evidence="10" id="KW-1185">Reference proteome</keyword>
<evidence type="ECO:0000256" key="7">
    <source>
        <dbReference type="SAM" id="MobiDB-lite"/>
    </source>
</evidence>
<feature type="compositionally biased region" description="Polar residues" evidence="7">
    <location>
        <begin position="409"/>
        <end position="418"/>
    </location>
</feature>
<reference evidence="9" key="1">
    <citation type="submission" date="2022-08" db="EMBL/GenBank/DDBJ databases">
        <title>Novel sulfate-reducing endosymbionts in the free-living metamonad Anaeramoeba.</title>
        <authorList>
            <person name="Jerlstrom-Hultqvist J."/>
            <person name="Cepicka I."/>
            <person name="Gallot-Lavallee L."/>
            <person name="Salas-Leiva D."/>
            <person name="Curtis B.A."/>
            <person name="Zahonova K."/>
            <person name="Pipaliya S."/>
            <person name="Dacks J."/>
            <person name="Roger A.J."/>
        </authorList>
    </citation>
    <scope>NUCLEOTIDE SEQUENCE</scope>
    <source>
        <strain evidence="9">Schooner1</strain>
    </source>
</reference>
<evidence type="ECO:0000313" key="10">
    <source>
        <dbReference type="Proteomes" id="UP001150062"/>
    </source>
</evidence>
<feature type="domain" description="Inner centromere protein ARK-binding" evidence="8">
    <location>
        <begin position="725"/>
        <end position="773"/>
    </location>
</feature>
<evidence type="ECO:0000313" key="9">
    <source>
        <dbReference type="EMBL" id="KAJ6244160.1"/>
    </source>
</evidence>
<keyword evidence="5" id="KW-0206">Cytoskeleton</keyword>
<keyword evidence="6" id="KW-0539">Nucleus</keyword>
<feature type="compositionally biased region" description="Basic and acidic residues" evidence="7">
    <location>
        <begin position="191"/>
        <end position="274"/>
    </location>
</feature>
<evidence type="ECO:0000256" key="6">
    <source>
        <dbReference type="ARBA" id="ARBA00023242"/>
    </source>
</evidence>
<dbReference type="Proteomes" id="UP001150062">
    <property type="component" value="Unassembled WGS sequence"/>
</dbReference>
<sequence>MSKHISQIVFRLTDQSTLNIQTTSKSLNYHLDWLSKLDFLIKPKVDLNKKSENKEGLILELEENSLSKNNTDNSEFEILEDRISNQSGTKENVENSFLTNCQKKTDQKNKEGSLIEKKKESLPNLTNCDQNNQETELIHGDNKETTKTKYPRSHQKTTTELNQEEMENFQNDTKSSPQKGTANLVGMEIEDVTKQNNEKKTEKKKEEEKENEKKEKENEKKKEEEKENEKKEKENEKEKEEEKEKEKVKEEKKVKENQITDFNTKEKEKQTFENQKKKIVCIQKQNKLSEPKPIKSLIKKSKIQYLNHVRESRRKWGQKIKSNKYKYQHPIRTFNPTFSHTKPISTRINELKFLKPKNTKKDQTKVQSTNKKNQFQIEKKKMVPLNKEFNIAKNKSKTEKNIKSENKIVNDNVDQNSAKTKKIKTKESTRRLPDLSLKETKAPTSQEENKIKETNKNETKIQNNKSLDSKPLSLGKQKNQTVESFNTNLTDEKIHNFLTNEITSSEPKTKTSLEKKINYGPIKGNETNQIQSGMIKKSKKVKKGKKKVKKEKNKSDEKINKAKPKTKKKSRKRKLNPNNKKKGLTRKKNPKEEKETQSQKKRRTLKKIKNDNNEEKKEVKNVPTEKPVHRKKSEHKKKKKSNNPKKSKKKLQKKKKNSKEIKKKETKQSSDNTNKTNTIKKIVPQNTNQNQNCKNSENSDPNRINKDQNSSSSKPNNNPFFKKNQKRQKKKKNQNFPDWAYGKQLAQELQKQHYKDPDEIFPLIETCDLETIFDFSKPRFANRTSSFYWTPDTLSWREERDYKMKMGYIYQDSTSKIVMINEN</sequence>
<name>A0ABQ8YHT6_9EUKA</name>
<feature type="compositionally biased region" description="Basic and acidic residues" evidence="7">
    <location>
        <begin position="103"/>
        <end position="121"/>
    </location>
</feature>
<feature type="compositionally biased region" description="Polar residues" evidence="7">
    <location>
        <begin position="123"/>
        <end position="135"/>
    </location>
</feature>
<feature type="compositionally biased region" description="Basic and acidic residues" evidence="7">
    <location>
        <begin position="658"/>
        <end position="668"/>
    </location>
</feature>
<organism evidence="9 10">
    <name type="scientific">Anaeramoeba flamelloides</name>
    <dbReference type="NCBI Taxonomy" id="1746091"/>
    <lineage>
        <taxon>Eukaryota</taxon>
        <taxon>Metamonada</taxon>
        <taxon>Anaeramoebidae</taxon>
        <taxon>Anaeramoeba</taxon>
    </lineage>
</organism>
<dbReference type="Pfam" id="PF03941">
    <property type="entry name" value="INCENP_ARK-bind"/>
    <property type="match status" value="1"/>
</dbReference>
<feature type="compositionally biased region" description="Basic residues" evidence="7">
    <location>
        <begin position="561"/>
        <end position="589"/>
    </location>
</feature>
<feature type="compositionally biased region" description="Polar residues" evidence="7">
    <location>
        <begin position="168"/>
        <end position="181"/>
    </location>
</feature>
<comment type="caution">
    <text evidence="9">The sequence shown here is derived from an EMBL/GenBank/DDBJ whole genome shotgun (WGS) entry which is preliminary data.</text>
</comment>
<feature type="region of interest" description="Disordered" evidence="7">
    <location>
        <begin position="396"/>
        <end position="478"/>
    </location>
</feature>
<evidence type="ECO:0000259" key="8">
    <source>
        <dbReference type="Pfam" id="PF03941"/>
    </source>
</evidence>
<feature type="compositionally biased region" description="Basic residues" evidence="7">
    <location>
        <begin position="723"/>
        <end position="733"/>
    </location>
</feature>
<gene>
    <name evidence="9" type="ORF">M0813_21424</name>
</gene>
<evidence type="ECO:0000256" key="4">
    <source>
        <dbReference type="ARBA" id="ARBA00022490"/>
    </source>
</evidence>
<feature type="compositionally biased region" description="Polar residues" evidence="7">
    <location>
        <begin position="671"/>
        <end position="702"/>
    </location>
</feature>
<comment type="subcellular location">
    <subcellularLocation>
        <location evidence="2">Cytoplasm</location>
        <location evidence="2">Cytoskeleton</location>
        <location evidence="2">Spindle</location>
    </subcellularLocation>
    <subcellularLocation>
        <location evidence="1">Nucleus</location>
    </subcellularLocation>
</comment>
<evidence type="ECO:0000256" key="1">
    <source>
        <dbReference type="ARBA" id="ARBA00004123"/>
    </source>
</evidence>
<feature type="compositionally biased region" description="Basic and acidic residues" evidence="7">
    <location>
        <begin position="608"/>
        <end position="620"/>
    </location>
</feature>
<feature type="compositionally biased region" description="Basic residues" evidence="7">
    <location>
        <begin position="628"/>
        <end position="657"/>
    </location>
</feature>
<dbReference type="Gene3D" id="6.10.250.2990">
    <property type="match status" value="1"/>
</dbReference>
<proteinExistence type="inferred from homology"/>
<feature type="region of interest" description="Disordered" evidence="7">
    <location>
        <begin position="101"/>
        <end position="274"/>
    </location>
</feature>
<feature type="compositionally biased region" description="Basic and acidic residues" evidence="7">
    <location>
        <begin position="507"/>
        <end position="517"/>
    </location>
</feature>
<accession>A0ABQ8YHT6</accession>
<evidence type="ECO:0000256" key="2">
    <source>
        <dbReference type="ARBA" id="ARBA00004186"/>
    </source>
</evidence>
<keyword evidence="4" id="KW-0963">Cytoplasm</keyword>
<feature type="region of interest" description="Disordered" evidence="7">
    <location>
        <begin position="500"/>
        <end position="736"/>
    </location>
</feature>
<dbReference type="InterPro" id="IPR005635">
    <property type="entry name" value="Inner_centromere_prot_ARK-bd"/>
</dbReference>
<evidence type="ECO:0000256" key="3">
    <source>
        <dbReference type="ARBA" id="ARBA00010042"/>
    </source>
</evidence>
<dbReference type="EMBL" id="JAOAOG010000166">
    <property type="protein sequence ID" value="KAJ6244160.1"/>
    <property type="molecule type" value="Genomic_DNA"/>
</dbReference>
<evidence type="ECO:0000256" key="5">
    <source>
        <dbReference type="ARBA" id="ARBA00023212"/>
    </source>
</evidence>
<feature type="compositionally biased region" description="Low complexity" evidence="7">
    <location>
        <begin position="707"/>
        <end position="722"/>
    </location>
</feature>
<protein>
    <submittedName>
        <fullName evidence="9">Inner centromere protein</fullName>
    </submittedName>
</protein>
<comment type="similarity">
    <text evidence="3">Belongs to the INCENP family.</text>
</comment>